<reference evidence="1 2" key="1">
    <citation type="submission" date="2010-07" db="EMBL/GenBank/DDBJ databases">
        <title>The draft genome of Paenibacillus curdlanolyticus YK9.</title>
        <authorList>
            <consortium name="US DOE Joint Genome Institute (JGI-PGF)"/>
            <person name="Lucas S."/>
            <person name="Copeland A."/>
            <person name="Lapidus A."/>
            <person name="Cheng J.-F."/>
            <person name="Bruce D."/>
            <person name="Goodwin L."/>
            <person name="Pitluck S."/>
            <person name="Land M.L."/>
            <person name="Hauser L."/>
            <person name="Chang Y.-J."/>
            <person name="Jeffries C."/>
            <person name="Anderson I.J."/>
            <person name="Johnson E."/>
            <person name="Loganathan U."/>
            <person name="Mulhopadhyay B."/>
            <person name="Kyrpides N."/>
            <person name="Woyke T.J."/>
        </authorList>
    </citation>
    <scope>NUCLEOTIDE SEQUENCE [LARGE SCALE GENOMIC DNA]</scope>
    <source>
        <strain evidence="1 2">YK9</strain>
    </source>
</reference>
<dbReference type="OrthoDB" id="6387628at2"/>
<evidence type="ECO:0000313" key="1">
    <source>
        <dbReference type="EMBL" id="EFM12495.1"/>
    </source>
</evidence>
<dbReference type="EMBL" id="AEDD01000001">
    <property type="protein sequence ID" value="EFM12495.1"/>
    <property type="molecule type" value="Genomic_DNA"/>
</dbReference>
<dbReference type="eggNOG" id="ENOG5030ND0">
    <property type="taxonomic scope" value="Bacteria"/>
</dbReference>
<dbReference type="RefSeq" id="WP_006036024.1">
    <property type="nucleotide sequence ID" value="NZ_AEDD01000001.1"/>
</dbReference>
<organism evidence="1 2">
    <name type="scientific">Paenibacillus curdlanolyticus YK9</name>
    <dbReference type="NCBI Taxonomy" id="717606"/>
    <lineage>
        <taxon>Bacteria</taxon>
        <taxon>Bacillati</taxon>
        <taxon>Bacillota</taxon>
        <taxon>Bacilli</taxon>
        <taxon>Bacillales</taxon>
        <taxon>Paenibacillaceae</taxon>
        <taxon>Paenibacillus</taxon>
    </lineage>
</organism>
<dbReference type="AlphaFoldDB" id="E0I4G4"/>
<protein>
    <submittedName>
        <fullName evidence="1">Uncharacterized protein</fullName>
    </submittedName>
</protein>
<name>E0I4G4_9BACL</name>
<gene>
    <name evidence="1" type="ORF">PaecuDRAFT_0006</name>
</gene>
<keyword evidence="2" id="KW-1185">Reference proteome</keyword>
<dbReference type="Proteomes" id="UP000005387">
    <property type="component" value="Unassembled WGS sequence"/>
</dbReference>
<dbReference type="Pfam" id="PF20184">
    <property type="entry name" value="DUF6547"/>
    <property type="match status" value="1"/>
</dbReference>
<dbReference type="InterPro" id="IPR046677">
    <property type="entry name" value="DUF6547"/>
</dbReference>
<dbReference type="STRING" id="717606.PaecuDRAFT_0006"/>
<sequence>MNQEYEQASLDVYKSFIDDLVDIRPGVLTLWAESKGWPKTEENAKFNSFLSELTQEQRAILAMMIQQSRDGGIHDVLAYLSEETNLNGLKIMKNDVEMSVEPFGTQLYFDWVCRREGDDWPDSRHD</sequence>
<accession>E0I4G4</accession>
<proteinExistence type="predicted"/>
<evidence type="ECO:0000313" key="2">
    <source>
        <dbReference type="Proteomes" id="UP000005387"/>
    </source>
</evidence>